<evidence type="ECO:0000259" key="6">
    <source>
        <dbReference type="PROSITE" id="PS50089"/>
    </source>
</evidence>
<evidence type="ECO:0000256" key="5">
    <source>
        <dbReference type="SAM" id="MobiDB-lite"/>
    </source>
</evidence>
<evidence type="ECO:0000256" key="2">
    <source>
        <dbReference type="ARBA" id="ARBA00022771"/>
    </source>
</evidence>
<dbReference type="PANTHER" id="PTHR25462">
    <property type="entry name" value="BONUS, ISOFORM C-RELATED"/>
    <property type="match status" value="1"/>
</dbReference>
<comment type="caution">
    <text evidence="7">The sequence shown here is derived from an EMBL/GenBank/DDBJ whole genome shotgun (WGS) entry which is preliminary data.</text>
</comment>
<protein>
    <recommendedName>
        <fullName evidence="6">RING-type domain-containing protein</fullName>
    </recommendedName>
</protein>
<dbReference type="InterPro" id="IPR027370">
    <property type="entry name" value="Znf-RING_euk"/>
</dbReference>
<dbReference type="Proteomes" id="UP000828390">
    <property type="component" value="Unassembled WGS sequence"/>
</dbReference>
<evidence type="ECO:0000256" key="4">
    <source>
        <dbReference type="PROSITE-ProRule" id="PRU00175"/>
    </source>
</evidence>
<dbReference type="Gene3D" id="3.30.40.10">
    <property type="entry name" value="Zinc/RING finger domain, C3HC4 (zinc finger)"/>
    <property type="match status" value="1"/>
</dbReference>
<organism evidence="7 8">
    <name type="scientific">Dreissena polymorpha</name>
    <name type="common">Zebra mussel</name>
    <name type="synonym">Mytilus polymorpha</name>
    <dbReference type="NCBI Taxonomy" id="45954"/>
    <lineage>
        <taxon>Eukaryota</taxon>
        <taxon>Metazoa</taxon>
        <taxon>Spiralia</taxon>
        <taxon>Lophotrochozoa</taxon>
        <taxon>Mollusca</taxon>
        <taxon>Bivalvia</taxon>
        <taxon>Autobranchia</taxon>
        <taxon>Heteroconchia</taxon>
        <taxon>Euheterodonta</taxon>
        <taxon>Imparidentia</taxon>
        <taxon>Neoheterodontei</taxon>
        <taxon>Myida</taxon>
        <taxon>Dreissenoidea</taxon>
        <taxon>Dreissenidae</taxon>
        <taxon>Dreissena</taxon>
    </lineage>
</organism>
<evidence type="ECO:0000313" key="7">
    <source>
        <dbReference type="EMBL" id="KAH3850603.1"/>
    </source>
</evidence>
<gene>
    <name evidence="7" type="ORF">DPMN_093026</name>
</gene>
<dbReference type="AlphaFoldDB" id="A0A9D4R1F1"/>
<dbReference type="GO" id="GO:0006513">
    <property type="term" value="P:protein monoubiquitination"/>
    <property type="evidence" value="ECO:0007669"/>
    <property type="project" value="TreeGrafter"/>
</dbReference>
<dbReference type="SUPFAM" id="SSF101898">
    <property type="entry name" value="NHL repeat"/>
    <property type="match status" value="1"/>
</dbReference>
<dbReference type="Pfam" id="PF13445">
    <property type="entry name" value="zf-RING_UBOX"/>
    <property type="match status" value="1"/>
</dbReference>
<dbReference type="SUPFAM" id="SSF57845">
    <property type="entry name" value="B-box zinc-binding domain"/>
    <property type="match status" value="1"/>
</dbReference>
<reference evidence="7" key="1">
    <citation type="journal article" date="2019" name="bioRxiv">
        <title>The Genome of the Zebra Mussel, Dreissena polymorpha: A Resource for Invasive Species Research.</title>
        <authorList>
            <person name="McCartney M.A."/>
            <person name="Auch B."/>
            <person name="Kono T."/>
            <person name="Mallez S."/>
            <person name="Zhang Y."/>
            <person name="Obille A."/>
            <person name="Becker A."/>
            <person name="Abrahante J.E."/>
            <person name="Garbe J."/>
            <person name="Badalamenti J.P."/>
            <person name="Herman A."/>
            <person name="Mangelson H."/>
            <person name="Liachko I."/>
            <person name="Sullivan S."/>
            <person name="Sone E.D."/>
            <person name="Koren S."/>
            <person name="Silverstein K.A.T."/>
            <person name="Beckman K.B."/>
            <person name="Gohl D.M."/>
        </authorList>
    </citation>
    <scope>NUCLEOTIDE SEQUENCE</scope>
    <source>
        <strain evidence="7">Duluth1</strain>
        <tissue evidence="7">Whole animal</tissue>
    </source>
</reference>
<dbReference type="InterPro" id="IPR013083">
    <property type="entry name" value="Znf_RING/FYVE/PHD"/>
</dbReference>
<reference evidence="7" key="2">
    <citation type="submission" date="2020-11" db="EMBL/GenBank/DDBJ databases">
        <authorList>
            <person name="McCartney M.A."/>
            <person name="Auch B."/>
            <person name="Kono T."/>
            <person name="Mallez S."/>
            <person name="Becker A."/>
            <person name="Gohl D.M."/>
            <person name="Silverstein K.A.T."/>
            <person name="Koren S."/>
            <person name="Bechman K.B."/>
            <person name="Herman A."/>
            <person name="Abrahante J.E."/>
            <person name="Garbe J."/>
        </authorList>
    </citation>
    <scope>NUCLEOTIDE SEQUENCE</scope>
    <source>
        <strain evidence="7">Duluth1</strain>
        <tissue evidence="7">Whole animal</tissue>
    </source>
</reference>
<evidence type="ECO:0000313" key="8">
    <source>
        <dbReference type="Proteomes" id="UP000828390"/>
    </source>
</evidence>
<dbReference type="PROSITE" id="PS50089">
    <property type="entry name" value="ZF_RING_2"/>
    <property type="match status" value="1"/>
</dbReference>
<dbReference type="InterPro" id="IPR047153">
    <property type="entry name" value="TRIM45/56/19-like"/>
</dbReference>
<dbReference type="Gene3D" id="3.30.160.60">
    <property type="entry name" value="Classic Zinc Finger"/>
    <property type="match status" value="1"/>
</dbReference>
<proteinExistence type="predicted"/>
<dbReference type="PROSITE" id="PS00518">
    <property type="entry name" value="ZF_RING_1"/>
    <property type="match status" value="1"/>
</dbReference>
<keyword evidence="1" id="KW-0479">Metal-binding</keyword>
<dbReference type="GO" id="GO:0061630">
    <property type="term" value="F:ubiquitin protein ligase activity"/>
    <property type="evidence" value="ECO:0007669"/>
    <property type="project" value="TreeGrafter"/>
</dbReference>
<keyword evidence="2 4" id="KW-0863">Zinc-finger</keyword>
<feature type="compositionally biased region" description="Low complexity" evidence="5">
    <location>
        <begin position="358"/>
        <end position="375"/>
    </location>
</feature>
<evidence type="ECO:0000256" key="1">
    <source>
        <dbReference type="ARBA" id="ARBA00022723"/>
    </source>
</evidence>
<evidence type="ECO:0000256" key="3">
    <source>
        <dbReference type="ARBA" id="ARBA00022833"/>
    </source>
</evidence>
<dbReference type="InterPro" id="IPR011042">
    <property type="entry name" value="6-blade_b-propeller_TolB-like"/>
</dbReference>
<dbReference type="OrthoDB" id="1630758at2759"/>
<dbReference type="InterPro" id="IPR001841">
    <property type="entry name" value="Znf_RING"/>
</dbReference>
<dbReference type="GO" id="GO:0008270">
    <property type="term" value="F:zinc ion binding"/>
    <property type="evidence" value="ECO:0007669"/>
    <property type="project" value="UniProtKB-KW"/>
</dbReference>
<sequence length="656" mass="72634">MAERVVRNVENDYLMCSICLGRYQDPRLLPCGHSFCRQCLDDHVKQTVTDSAAQFFMCPNDRTQIERPAVGLPPKRWAEAFPVDTFLSSLVSAVMIHASTASDGETSTAVCKQHKNRLKEFFCVHHCVSACALCVVKSHKEDKCDCVSLEEAVDRLRPKMDALRNTLQKQVKVAKSLQQRNDASRMDFLDASKDRVLTELTDLETKMTFYFRTALQQIADMKSTVQEAGKSMVTENASAIVSNINETIEKFDEVCNNGSGPEIFKIVSKMETQVKEYENALKTLVMLPPRIEVHFAINRNTERIFENFPVLGSVIIQSPGHQGYVCRGHHGCSPTSAYDHANAKTTPVPRLSLGSLETARTARSSRSVSQSTNRSDFTDSPRSVRSPTRPKVTVSVQIVDQANTSWQLTGVAIIGDCLVITDAHNNQVFRFETRPSGAMPEQLSIDCPVCVAPGHGGSVAMVTQPEHRKLSLLDVGNGLVVKEFIETAKPYEGIAKLLEERYAVSCCVVDRQCIDIIDVAGTILQTIDKDDTGNMILSWPRFLSATTGGDILVSDRDKRALICISLAGRVKWTYPTNASPWGVTCHNSGSVYLCLDTKEIQVLTEAGSLVKRGFVSRRDDIQVPYAIHAVEDYIAVTEWGSNLFAPSSPRVHMFAT</sequence>
<dbReference type="SUPFAM" id="SSF57850">
    <property type="entry name" value="RING/U-box"/>
    <property type="match status" value="1"/>
</dbReference>
<dbReference type="SMART" id="SM00184">
    <property type="entry name" value="RING"/>
    <property type="match status" value="1"/>
</dbReference>
<dbReference type="PANTHER" id="PTHR25462:SF229">
    <property type="entry name" value="TRANSCRIPTION INTERMEDIARY FACTOR 1-BETA"/>
    <property type="match status" value="1"/>
</dbReference>
<dbReference type="EMBL" id="JAIWYP010000003">
    <property type="protein sequence ID" value="KAH3850603.1"/>
    <property type="molecule type" value="Genomic_DNA"/>
</dbReference>
<keyword evidence="3" id="KW-0862">Zinc</keyword>
<name>A0A9D4R1F1_DREPO</name>
<accession>A0A9D4R1F1</accession>
<feature type="domain" description="RING-type" evidence="6">
    <location>
        <begin position="16"/>
        <end position="62"/>
    </location>
</feature>
<dbReference type="InterPro" id="IPR017907">
    <property type="entry name" value="Znf_RING_CS"/>
</dbReference>
<keyword evidence="8" id="KW-1185">Reference proteome</keyword>
<feature type="region of interest" description="Disordered" evidence="5">
    <location>
        <begin position="338"/>
        <end position="392"/>
    </location>
</feature>
<dbReference type="Gene3D" id="2.120.10.30">
    <property type="entry name" value="TolB, C-terminal domain"/>
    <property type="match status" value="1"/>
</dbReference>